<organism evidence="1 2">
    <name type="scientific">Micromonospora pisi</name>
    <dbReference type="NCBI Taxonomy" id="589240"/>
    <lineage>
        <taxon>Bacteria</taxon>
        <taxon>Bacillati</taxon>
        <taxon>Actinomycetota</taxon>
        <taxon>Actinomycetes</taxon>
        <taxon>Micromonosporales</taxon>
        <taxon>Micromonosporaceae</taxon>
        <taxon>Micromonospora</taxon>
    </lineage>
</organism>
<protein>
    <submittedName>
        <fullName evidence="1">Nucleoside diphosphate kinase</fullName>
    </submittedName>
</protein>
<proteinExistence type="predicted"/>
<dbReference type="EMBL" id="RBKT01000001">
    <property type="protein sequence ID" value="RKR91089.1"/>
    <property type="molecule type" value="Genomic_DNA"/>
</dbReference>
<keyword evidence="1" id="KW-0418">Kinase</keyword>
<evidence type="ECO:0000313" key="1">
    <source>
        <dbReference type="EMBL" id="RKR91089.1"/>
    </source>
</evidence>
<dbReference type="Gene3D" id="3.30.70.141">
    <property type="entry name" value="Nucleoside diphosphate kinase-like domain"/>
    <property type="match status" value="1"/>
</dbReference>
<dbReference type="Proteomes" id="UP000277671">
    <property type="component" value="Unassembled WGS sequence"/>
</dbReference>
<reference evidence="1 2" key="1">
    <citation type="submission" date="2018-10" db="EMBL/GenBank/DDBJ databases">
        <title>Sequencing the genomes of 1000 actinobacteria strains.</title>
        <authorList>
            <person name="Klenk H.-P."/>
        </authorList>
    </citation>
    <scope>NUCLEOTIDE SEQUENCE [LARGE SCALE GENOMIC DNA]</scope>
    <source>
        <strain evidence="1 2">DSM 45175</strain>
    </source>
</reference>
<dbReference type="OrthoDB" id="7838374at2"/>
<dbReference type="GO" id="GO:0016301">
    <property type="term" value="F:kinase activity"/>
    <property type="evidence" value="ECO:0007669"/>
    <property type="project" value="UniProtKB-KW"/>
</dbReference>
<sequence>MTHSAGSAARVLEMWRALTADAEKLRLYQQEPYLAMGVDAAARALGPAFEAKLQRMALLVIQADVIAERRVGMCLDFVRDHGFVPISATPFLMSPEMTGEIWRYQFDMATPDSRELCDLYCAKAESLLVVLADHAPDGVRPASVRLTQLKGPSNPARRSADSLRTTLGATNRIVCAVHCSDEPIDLLRETAIMVPDRLLELYIAIADVVDRGVQPYIEEQVSALYRRAPRHDIDVGHAMERLLARIPVDSRDRAVATAAARLRDSLPAWQRRERFLPWSQFSADLSAIGVEPTSWDALLVASEYVEYDLTGVDRTLHFDGGVGWVAGEGQLLAP</sequence>
<evidence type="ECO:0000313" key="2">
    <source>
        <dbReference type="Proteomes" id="UP000277671"/>
    </source>
</evidence>
<dbReference type="AlphaFoldDB" id="A0A495JSP1"/>
<name>A0A495JSP1_9ACTN</name>
<dbReference type="SUPFAM" id="SSF54919">
    <property type="entry name" value="Nucleoside diphosphate kinase, NDK"/>
    <property type="match status" value="1"/>
</dbReference>
<dbReference type="RefSeq" id="WP_147457127.1">
    <property type="nucleotide sequence ID" value="NZ_RBKT01000001.1"/>
</dbReference>
<dbReference type="InterPro" id="IPR036850">
    <property type="entry name" value="NDK-like_dom_sf"/>
</dbReference>
<gene>
    <name evidence="1" type="ORF">BDK92_5477</name>
</gene>
<accession>A0A495JSP1</accession>
<keyword evidence="2" id="KW-1185">Reference proteome</keyword>
<comment type="caution">
    <text evidence="1">The sequence shown here is derived from an EMBL/GenBank/DDBJ whole genome shotgun (WGS) entry which is preliminary data.</text>
</comment>
<keyword evidence="1" id="KW-0808">Transferase</keyword>